<dbReference type="PANTHER" id="PTHR44688">
    <property type="entry name" value="DNA-BINDING TRANSCRIPTIONAL ACTIVATOR DEVR_DOSR"/>
    <property type="match status" value="1"/>
</dbReference>
<accession>A0AAW7X8T4</accession>
<dbReference type="EMBL" id="JAUOPB010000010">
    <property type="protein sequence ID" value="MDO6423695.1"/>
    <property type="molecule type" value="Genomic_DNA"/>
</dbReference>
<evidence type="ECO:0000259" key="4">
    <source>
        <dbReference type="PROSITE" id="PS50043"/>
    </source>
</evidence>
<dbReference type="CDD" id="cd06170">
    <property type="entry name" value="LuxR_C_like"/>
    <property type="match status" value="1"/>
</dbReference>
<dbReference type="GO" id="GO:0003677">
    <property type="term" value="F:DNA binding"/>
    <property type="evidence" value="ECO:0007669"/>
    <property type="project" value="UniProtKB-KW"/>
</dbReference>
<dbReference type="PANTHER" id="PTHR44688:SF16">
    <property type="entry name" value="DNA-BINDING TRANSCRIPTIONAL ACTIVATOR DEVR_DOSR"/>
    <property type="match status" value="1"/>
</dbReference>
<keyword evidence="3" id="KW-0804">Transcription</keyword>
<dbReference type="Pfam" id="PF03472">
    <property type="entry name" value="Autoind_bind"/>
    <property type="match status" value="1"/>
</dbReference>
<protein>
    <submittedName>
        <fullName evidence="5">LuxR family transcriptional regulator</fullName>
    </submittedName>
</protein>
<evidence type="ECO:0000256" key="3">
    <source>
        <dbReference type="ARBA" id="ARBA00023163"/>
    </source>
</evidence>
<dbReference type="InterPro" id="IPR000792">
    <property type="entry name" value="Tscrpt_reg_LuxR_C"/>
</dbReference>
<feature type="domain" description="HTH luxR-type" evidence="4">
    <location>
        <begin position="176"/>
        <end position="241"/>
    </location>
</feature>
<proteinExistence type="predicted"/>
<evidence type="ECO:0000313" key="6">
    <source>
        <dbReference type="Proteomes" id="UP001169760"/>
    </source>
</evidence>
<dbReference type="InterPro" id="IPR005143">
    <property type="entry name" value="TF_LuxR_autoind-bd_dom"/>
</dbReference>
<dbReference type="AlphaFoldDB" id="A0AAW7X8T4"/>
<dbReference type="GO" id="GO:0006355">
    <property type="term" value="P:regulation of DNA-templated transcription"/>
    <property type="evidence" value="ECO:0007669"/>
    <property type="project" value="InterPro"/>
</dbReference>
<sequence>MEQLDYAELCSALCEATDEETLKDICLKFCELVGFEFYIFGIISSASSLSSPTISTISNYPDEWFKNYFEEGMQRHDPVVRYCMQNTSAIRWRQLMDLEQYVDAIGEKIMIRASESGLCDGLSIPIKAPSGEIAIFSLASNREEGLNQRINACLPFAQSFGTQVFECYSALMLKLAQNKQTHLTAREKESLFWACEGKTTWEISKILDVSERTVIFHLSSATSKLGAVNRQHAVAKAILSGLIKPTL</sequence>
<evidence type="ECO:0000313" key="5">
    <source>
        <dbReference type="EMBL" id="MDO6423695.1"/>
    </source>
</evidence>
<gene>
    <name evidence="5" type="ORF">Q4521_14530</name>
</gene>
<dbReference type="PROSITE" id="PS50043">
    <property type="entry name" value="HTH_LUXR_2"/>
    <property type="match status" value="1"/>
</dbReference>
<comment type="caution">
    <text evidence="5">The sequence shown here is derived from an EMBL/GenBank/DDBJ whole genome shotgun (WGS) entry which is preliminary data.</text>
</comment>
<dbReference type="RefSeq" id="WP_216064532.1">
    <property type="nucleotide sequence ID" value="NZ_CP123764.1"/>
</dbReference>
<dbReference type="SMART" id="SM00421">
    <property type="entry name" value="HTH_LUXR"/>
    <property type="match status" value="1"/>
</dbReference>
<dbReference type="Pfam" id="PF00196">
    <property type="entry name" value="GerE"/>
    <property type="match status" value="1"/>
</dbReference>
<reference evidence="5" key="1">
    <citation type="submission" date="2023-07" db="EMBL/GenBank/DDBJ databases">
        <title>Genome content predicts the carbon catabolic preferences of heterotrophic bacteria.</title>
        <authorList>
            <person name="Gralka M."/>
        </authorList>
    </citation>
    <scope>NUCLEOTIDE SEQUENCE</scope>
    <source>
        <strain evidence="5">I3M17_2</strain>
    </source>
</reference>
<evidence type="ECO:0000256" key="1">
    <source>
        <dbReference type="ARBA" id="ARBA00023015"/>
    </source>
</evidence>
<keyword evidence="1" id="KW-0805">Transcription regulation</keyword>
<dbReference type="Proteomes" id="UP001169760">
    <property type="component" value="Unassembled WGS sequence"/>
</dbReference>
<organism evidence="5 6">
    <name type="scientific">Saccharophagus degradans</name>
    <dbReference type="NCBI Taxonomy" id="86304"/>
    <lineage>
        <taxon>Bacteria</taxon>
        <taxon>Pseudomonadati</taxon>
        <taxon>Pseudomonadota</taxon>
        <taxon>Gammaproteobacteria</taxon>
        <taxon>Cellvibrionales</taxon>
        <taxon>Cellvibrionaceae</taxon>
        <taxon>Saccharophagus</taxon>
    </lineage>
</organism>
<name>A0AAW7X8T4_9GAMM</name>
<evidence type="ECO:0000256" key="2">
    <source>
        <dbReference type="ARBA" id="ARBA00023125"/>
    </source>
</evidence>
<dbReference type="PROSITE" id="PS00622">
    <property type="entry name" value="HTH_LUXR_1"/>
    <property type="match status" value="1"/>
</dbReference>
<keyword evidence="2" id="KW-0238">DNA-binding</keyword>